<reference evidence="2 3" key="1">
    <citation type="submission" date="2016-03" db="EMBL/GenBank/DDBJ databases">
        <title>Cyphomyrmex costatus WGS genome.</title>
        <authorList>
            <person name="Nygaard S."/>
            <person name="Hu H."/>
            <person name="Boomsma J."/>
            <person name="Zhang G."/>
        </authorList>
    </citation>
    <scope>NUCLEOTIDE SEQUENCE [LARGE SCALE GENOMIC DNA]</scope>
    <source>
        <strain evidence="2">MS0001</strain>
        <tissue evidence="2">Whole body</tissue>
    </source>
</reference>
<dbReference type="Proteomes" id="UP000078542">
    <property type="component" value="Unassembled WGS sequence"/>
</dbReference>
<dbReference type="EMBL" id="KQ977564">
    <property type="protein sequence ID" value="KYN01994.1"/>
    <property type="molecule type" value="Genomic_DNA"/>
</dbReference>
<evidence type="ECO:0000256" key="1">
    <source>
        <dbReference type="SAM" id="MobiDB-lite"/>
    </source>
</evidence>
<protein>
    <submittedName>
        <fullName evidence="2">Uncharacterized protein</fullName>
    </submittedName>
</protein>
<evidence type="ECO:0000313" key="3">
    <source>
        <dbReference type="Proteomes" id="UP000078542"/>
    </source>
</evidence>
<proteinExistence type="predicted"/>
<feature type="region of interest" description="Disordered" evidence="1">
    <location>
        <begin position="105"/>
        <end position="156"/>
    </location>
</feature>
<accession>A0A151IHX0</accession>
<feature type="compositionally biased region" description="Pro residues" evidence="1">
    <location>
        <begin position="142"/>
        <end position="154"/>
    </location>
</feature>
<evidence type="ECO:0000313" key="2">
    <source>
        <dbReference type="EMBL" id="KYN01994.1"/>
    </source>
</evidence>
<feature type="compositionally biased region" description="Basic and acidic residues" evidence="1">
    <location>
        <begin position="128"/>
        <end position="141"/>
    </location>
</feature>
<name>A0A151IHX0_9HYME</name>
<dbReference type="AlphaFoldDB" id="A0A151IHX0"/>
<gene>
    <name evidence="2" type="ORF">ALC62_07211</name>
</gene>
<keyword evidence="3" id="KW-1185">Reference proteome</keyword>
<organism evidence="2 3">
    <name type="scientific">Cyphomyrmex costatus</name>
    <dbReference type="NCBI Taxonomy" id="456900"/>
    <lineage>
        <taxon>Eukaryota</taxon>
        <taxon>Metazoa</taxon>
        <taxon>Ecdysozoa</taxon>
        <taxon>Arthropoda</taxon>
        <taxon>Hexapoda</taxon>
        <taxon>Insecta</taxon>
        <taxon>Pterygota</taxon>
        <taxon>Neoptera</taxon>
        <taxon>Endopterygota</taxon>
        <taxon>Hymenoptera</taxon>
        <taxon>Apocrita</taxon>
        <taxon>Aculeata</taxon>
        <taxon>Formicoidea</taxon>
        <taxon>Formicidae</taxon>
        <taxon>Myrmicinae</taxon>
        <taxon>Cyphomyrmex</taxon>
    </lineage>
</organism>
<sequence length="201" mass="22204">MAMGFSVDPDGGEVQLADSQVVALPGRVELTIKIGDRCFTHPFRVMPTLRNAVLIGMDLWGKLGYAIPPPPLTPTTTDLATTAATEGLTQGSEEERLGCTIQRSDLQQQQKKGWLTAKPPPPPARKRPREEPKPEPPEPRPLRPMGPLPPPPVPVEVEKGHIVEVPHFSAHVAREYKTRSRGSRWHIRFNGEGSVRSVRKL</sequence>